<protein>
    <recommendedName>
        <fullName evidence="3">DUF3077 domain-containing protein</fullName>
    </recommendedName>
</protein>
<evidence type="ECO:0008006" key="3">
    <source>
        <dbReference type="Google" id="ProtNLM"/>
    </source>
</evidence>
<dbReference type="Pfam" id="PF19619">
    <property type="entry name" value="DUF6124"/>
    <property type="match status" value="1"/>
</dbReference>
<dbReference type="OrthoDB" id="7009380at2"/>
<dbReference type="AlphaFoldDB" id="A0A5E7BEZ2"/>
<evidence type="ECO:0000313" key="2">
    <source>
        <dbReference type="Proteomes" id="UP000337909"/>
    </source>
</evidence>
<evidence type="ECO:0000313" key="1">
    <source>
        <dbReference type="EMBL" id="VVN90189.1"/>
    </source>
</evidence>
<reference evidence="1 2" key="1">
    <citation type="submission" date="2019-09" db="EMBL/GenBank/DDBJ databases">
        <authorList>
            <person name="Chandra G."/>
            <person name="Truman W A."/>
        </authorList>
    </citation>
    <scope>NUCLEOTIDE SEQUENCE [LARGE SCALE GENOMIC DNA]</scope>
    <source>
        <strain evidence="1">PS691</strain>
    </source>
</reference>
<proteinExistence type="predicted"/>
<name>A0A5E7BEZ2_PSEFL</name>
<sequence length="120" mass="12781">MVKVTPDPPETENGFYESLDSSRLHEAAQRALDHCLPPASDKSRHADARPVNIFAVVPGLNTETLLANACETLASANVLASDLAFDVEGSCRNVALAIQQMIELSQLLVNEALEQVAPAG</sequence>
<dbReference type="Proteomes" id="UP000337909">
    <property type="component" value="Unassembled WGS sequence"/>
</dbReference>
<organism evidence="1 2">
    <name type="scientific">Pseudomonas fluorescens</name>
    <dbReference type="NCBI Taxonomy" id="294"/>
    <lineage>
        <taxon>Bacteria</taxon>
        <taxon>Pseudomonadati</taxon>
        <taxon>Pseudomonadota</taxon>
        <taxon>Gammaproteobacteria</taxon>
        <taxon>Pseudomonadales</taxon>
        <taxon>Pseudomonadaceae</taxon>
        <taxon>Pseudomonas</taxon>
    </lineage>
</organism>
<dbReference type="EMBL" id="CABVHQ010000013">
    <property type="protein sequence ID" value="VVN90189.1"/>
    <property type="molecule type" value="Genomic_DNA"/>
</dbReference>
<accession>A0A5E7BEZ2</accession>
<gene>
    <name evidence="1" type="ORF">PS691_01803</name>
</gene>
<dbReference type="RefSeq" id="WP_150641849.1">
    <property type="nucleotide sequence ID" value="NZ_CABVHQ010000013.1"/>
</dbReference>